<keyword evidence="3" id="KW-1185">Reference proteome</keyword>
<keyword evidence="1" id="KW-0472">Membrane</keyword>
<dbReference type="Proteomes" id="UP000256269">
    <property type="component" value="Unassembled WGS sequence"/>
</dbReference>
<name>A0A3E0HF73_9PSEU</name>
<keyword evidence="1" id="KW-0812">Transmembrane</keyword>
<evidence type="ECO:0000256" key="1">
    <source>
        <dbReference type="SAM" id="Phobius"/>
    </source>
</evidence>
<dbReference type="AlphaFoldDB" id="A0A3E0HF73"/>
<keyword evidence="1" id="KW-1133">Transmembrane helix</keyword>
<evidence type="ECO:0000313" key="2">
    <source>
        <dbReference type="EMBL" id="REH43850.1"/>
    </source>
</evidence>
<feature type="transmembrane region" description="Helical" evidence="1">
    <location>
        <begin position="27"/>
        <end position="51"/>
    </location>
</feature>
<organism evidence="2 3">
    <name type="scientific">Kutzneria buriramensis</name>
    <dbReference type="NCBI Taxonomy" id="1045776"/>
    <lineage>
        <taxon>Bacteria</taxon>
        <taxon>Bacillati</taxon>
        <taxon>Actinomycetota</taxon>
        <taxon>Actinomycetes</taxon>
        <taxon>Pseudonocardiales</taxon>
        <taxon>Pseudonocardiaceae</taxon>
        <taxon>Kutzneria</taxon>
    </lineage>
</organism>
<evidence type="ECO:0000313" key="3">
    <source>
        <dbReference type="Proteomes" id="UP000256269"/>
    </source>
</evidence>
<proteinExistence type="predicted"/>
<comment type="caution">
    <text evidence="2">The sequence shown here is derived from an EMBL/GenBank/DDBJ whole genome shotgun (WGS) entry which is preliminary data.</text>
</comment>
<accession>A0A3E0HF73</accession>
<protein>
    <submittedName>
        <fullName evidence="2">Uncharacterized protein</fullName>
    </submittedName>
</protein>
<gene>
    <name evidence="2" type="ORF">BCF44_109396</name>
</gene>
<sequence length="69" mass="7196">MTVALSNCYYMQHSAAHLGDFHVRPRVLLITAVALAVGGAAVAAFVLLKLIGLITNVVLRRPSGPPAAT</sequence>
<reference evidence="2 3" key="1">
    <citation type="submission" date="2018-08" db="EMBL/GenBank/DDBJ databases">
        <title>Genomic Encyclopedia of Archaeal and Bacterial Type Strains, Phase II (KMG-II): from individual species to whole genera.</title>
        <authorList>
            <person name="Goeker M."/>
        </authorList>
    </citation>
    <scope>NUCLEOTIDE SEQUENCE [LARGE SCALE GENOMIC DNA]</scope>
    <source>
        <strain evidence="2 3">DSM 45791</strain>
    </source>
</reference>
<dbReference type="EMBL" id="QUNO01000009">
    <property type="protein sequence ID" value="REH43850.1"/>
    <property type="molecule type" value="Genomic_DNA"/>
</dbReference>